<evidence type="ECO:0000313" key="2">
    <source>
        <dbReference type="Proteomes" id="UP000324194"/>
    </source>
</evidence>
<gene>
    <name evidence="1" type="ORF">AQUSIP_25820</name>
</gene>
<name>A0A5E4PL45_9COXI</name>
<sequence length="70" mass="8105">MKEVLEFLRALNLQDLEKASQGNPQGRRLPPAIAKFRDLEVYTVTYKKPKFTNRGLPNELIKNCLVFTQN</sequence>
<dbReference type="AlphaFoldDB" id="A0A5E4PL45"/>
<dbReference type="KEGG" id="asip:AQUSIP_25820"/>
<dbReference type="RefSeq" id="WP_148340681.1">
    <property type="nucleotide sequence ID" value="NZ_LR699120.1"/>
</dbReference>
<reference evidence="1 2" key="1">
    <citation type="submission" date="2019-08" db="EMBL/GenBank/DDBJ databases">
        <authorList>
            <person name="Guy L."/>
        </authorList>
    </citation>
    <scope>NUCLEOTIDE SEQUENCE [LARGE SCALE GENOMIC DNA]</scope>
    <source>
        <strain evidence="1 2">SGT-108</strain>
    </source>
</reference>
<protein>
    <submittedName>
        <fullName evidence="1">Uncharacterized protein</fullName>
    </submittedName>
</protein>
<evidence type="ECO:0000313" key="1">
    <source>
        <dbReference type="EMBL" id="VVC77255.1"/>
    </source>
</evidence>
<proteinExistence type="predicted"/>
<accession>A0A5E4PL45</accession>
<dbReference type="EMBL" id="LR699120">
    <property type="protein sequence ID" value="VVC77255.1"/>
    <property type="molecule type" value="Genomic_DNA"/>
</dbReference>
<organism evidence="1 2">
    <name type="scientific">Aquicella siphonis</name>
    <dbReference type="NCBI Taxonomy" id="254247"/>
    <lineage>
        <taxon>Bacteria</taxon>
        <taxon>Pseudomonadati</taxon>
        <taxon>Pseudomonadota</taxon>
        <taxon>Gammaproteobacteria</taxon>
        <taxon>Legionellales</taxon>
        <taxon>Coxiellaceae</taxon>
        <taxon>Aquicella</taxon>
    </lineage>
</organism>
<keyword evidence="2" id="KW-1185">Reference proteome</keyword>
<dbReference type="Proteomes" id="UP000324194">
    <property type="component" value="Chromosome 2"/>
</dbReference>